<dbReference type="PANTHER" id="PTHR13754">
    <property type="entry name" value="METALLO-BETA-LACTAMASE SUPERFAMILY PROTEIN"/>
    <property type="match status" value="1"/>
</dbReference>
<dbReference type="InterPro" id="IPR052926">
    <property type="entry name" value="Metallo-beta-lactamase_dom"/>
</dbReference>
<evidence type="ECO:0000259" key="5">
    <source>
        <dbReference type="SMART" id="SM00849"/>
    </source>
</evidence>
<comment type="cofactor">
    <cofactor evidence="1">
        <name>Zn(2+)</name>
        <dbReference type="ChEBI" id="CHEBI:29105"/>
    </cofactor>
</comment>
<dbReference type="RefSeq" id="WP_301637863.1">
    <property type="nucleotide sequence ID" value="NZ_JADYTN010000008.1"/>
</dbReference>
<feature type="domain" description="Metallo-beta-lactamase" evidence="5">
    <location>
        <begin position="22"/>
        <end position="242"/>
    </location>
</feature>
<sequence length="270" mass="30240">MNNRLVILSDNRTNDARLETEHGLSIYMEGPSGKFLLDTGASDLFVRNAALLDIDLSDIDYCLISHGHSDHIGGLNAFLSFNSKAKVILSAQIPGAEYVSVRRYPHSITSHVDFDRYHDRFVFVDNNTMVGPVQVYAHIMQHHALPLGDKNLLIRTSDDSLTADAFHHELVFLVDGVLFTGCAHNGLLNILETVKQPFDVAIGGFHLLDSHLDQHYETDMQLQAISASLRETYSNVTFYTGHCTGDHCFDMLSDQNDRLHQFHGGDTITW</sequence>
<keyword evidence="3" id="KW-0378">Hydrolase</keyword>
<dbReference type="EMBL" id="JADYTN010000008">
    <property type="protein sequence ID" value="MCF2563493.1"/>
    <property type="molecule type" value="Genomic_DNA"/>
</dbReference>
<proteinExistence type="predicted"/>
<dbReference type="InterPro" id="IPR001018">
    <property type="entry name" value="Beta-lactamase_class-B_CS"/>
</dbReference>
<dbReference type="Pfam" id="PF00753">
    <property type="entry name" value="Lactamase_B"/>
    <property type="match status" value="1"/>
</dbReference>
<evidence type="ECO:0000256" key="4">
    <source>
        <dbReference type="ARBA" id="ARBA00022833"/>
    </source>
</evidence>
<name>A0ABS9CGP5_9BACT</name>
<keyword evidence="7" id="KW-1185">Reference proteome</keyword>
<reference evidence="6 7" key="1">
    <citation type="submission" date="2020-12" db="EMBL/GenBank/DDBJ databases">
        <title>Whole genome sequences of gut porcine anaerobes.</title>
        <authorList>
            <person name="Kubasova T."/>
            <person name="Jahodarova E."/>
            <person name="Rychlik I."/>
        </authorList>
    </citation>
    <scope>NUCLEOTIDE SEQUENCE [LARGE SCALE GENOMIC DNA]</scope>
    <source>
        <strain evidence="6 7">An925</strain>
    </source>
</reference>
<evidence type="ECO:0000313" key="7">
    <source>
        <dbReference type="Proteomes" id="UP001200470"/>
    </source>
</evidence>
<dbReference type="PROSITE" id="PS00141">
    <property type="entry name" value="ASP_PROTEASE"/>
    <property type="match status" value="1"/>
</dbReference>
<accession>A0ABS9CGP5</accession>
<dbReference type="Gene3D" id="3.60.15.10">
    <property type="entry name" value="Ribonuclease Z/Hydroxyacylglutathione hydrolase-like"/>
    <property type="match status" value="1"/>
</dbReference>
<evidence type="ECO:0000256" key="1">
    <source>
        <dbReference type="ARBA" id="ARBA00001947"/>
    </source>
</evidence>
<dbReference type="Proteomes" id="UP001200470">
    <property type="component" value="Unassembled WGS sequence"/>
</dbReference>
<gene>
    <name evidence="6" type="ORF">I6E12_05135</name>
</gene>
<dbReference type="CDD" id="cd07713">
    <property type="entry name" value="DHPS-like_MBL-fold"/>
    <property type="match status" value="1"/>
</dbReference>
<dbReference type="InterPro" id="IPR041712">
    <property type="entry name" value="DHPS-like_MBL-fold"/>
</dbReference>
<comment type="caution">
    <text evidence="6">The sequence shown here is derived from an EMBL/GenBank/DDBJ whole genome shotgun (WGS) entry which is preliminary data.</text>
</comment>
<keyword evidence="2" id="KW-0479">Metal-binding</keyword>
<dbReference type="PANTHER" id="PTHR13754:SF13">
    <property type="entry name" value="METALLO-BETA-LACTAMASE SUPERFAMILY PROTEIN (AFU_ORTHOLOGUE AFUA_3G07630)"/>
    <property type="match status" value="1"/>
</dbReference>
<dbReference type="InterPro" id="IPR036866">
    <property type="entry name" value="RibonucZ/Hydroxyglut_hydro"/>
</dbReference>
<dbReference type="SUPFAM" id="SSF56281">
    <property type="entry name" value="Metallo-hydrolase/oxidoreductase"/>
    <property type="match status" value="1"/>
</dbReference>
<dbReference type="SMART" id="SM00849">
    <property type="entry name" value="Lactamase_B"/>
    <property type="match status" value="1"/>
</dbReference>
<organism evidence="6 7">
    <name type="scientific">Xylanibacter brevis</name>
    <dbReference type="NCBI Taxonomy" id="83231"/>
    <lineage>
        <taxon>Bacteria</taxon>
        <taxon>Pseudomonadati</taxon>
        <taxon>Bacteroidota</taxon>
        <taxon>Bacteroidia</taxon>
        <taxon>Bacteroidales</taxon>
        <taxon>Prevotellaceae</taxon>
        <taxon>Xylanibacter</taxon>
    </lineage>
</organism>
<dbReference type="PROSITE" id="PS00743">
    <property type="entry name" value="BETA_LACTAMASE_B_1"/>
    <property type="match status" value="1"/>
</dbReference>
<protein>
    <submittedName>
        <fullName evidence="6">MBL fold metallo-hydrolase</fullName>
    </submittedName>
</protein>
<evidence type="ECO:0000313" key="6">
    <source>
        <dbReference type="EMBL" id="MCF2563493.1"/>
    </source>
</evidence>
<dbReference type="InterPro" id="IPR001279">
    <property type="entry name" value="Metallo-B-lactamas"/>
</dbReference>
<dbReference type="InterPro" id="IPR001969">
    <property type="entry name" value="Aspartic_peptidase_AS"/>
</dbReference>
<evidence type="ECO:0000256" key="3">
    <source>
        <dbReference type="ARBA" id="ARBA00022801"/>
    </source>
</evidence>
<evidence type="ECO:0000256" key="2">
    <source>
        <dbReference type="ARBA" id="ARBA00022723"/>
    </source>
</evidence>
<keyword evidence="4" id="KW-0862">Zinc</keyword>